<keyword evidence="3" id="KW-1185">Reference proteome</keyword>
<keyword evidence="1" id="KW-0812">Transmembrane</keyword>
<keyword evidence="1" id="KW-0472">Membrane</keyword>
<reference evidence="2 3" key="1">
    <citation type="submission" date="2024-06" db="EMBL/GenBank/DDBJ databases">
        <title>Sorghum-associated microbial communities from plants grown in Nebraska, USA.</title>
        <authorList>
            <person name="Schachtman D."/>
        </authorList>
    </citation>
    <scope>NUCLEOTIDE SEQUENCE [LARGE SCALE GENOMIC DNA]</scope>
    <source>
        <strain evidence="2 3">1288</strain>
    </source>
</reference>
<accession>A0ABV2K8F4</accession>
<evidence type="ECO:0000256" key="1">
    <source>
        <dbReference type="SAM" id="Phobius"/>
    </source>
</evidence>
<evidence type="ECO:0000313" key="2">
    <source>
        <dbReference type="EMBL" id="MET3656303.1"/>
    </source>
</evidence>
<organism evidence="2 3">
    <name type="scientific">Sporosarcina psychrophila</name>
    <name type="common">Bacillus psychrophilus</name>
    <dbReference type="NCBI Taxonomy" id="1476"/>
    <lineage>
        <taxon>Bacteria</taxon>
        <taxon>Bacillati</taxon>
        <taxon>Bacillota</taxon>
        <taxon>Bacilli</taxon>
        <taxon>Bacillales</taxon>
        <taxon>Caryophanaceae</taxon>
        <taxon>Sporosarcina</taxon>
    </lineage>
</organism>
<feature type="transmembrane region" description="Helical" evidence="1">
    <location>
        <begin position="21"/>
        <end position="38"/>
    </location>
</feature>
<proteinExistence type="predicted"/>
<protein>
    <submittedName>
        <fullName evidence="2">Uncharacterized protein</fullName>
    </submittedName>
</protein>
<sequence>MGHLIQNTYNVVCQLNMKVRTIYFLFANYLFNIIAYLTTKLDKLVTRAILKIVLNTFILSFMHSNNE</sequence>
<name>A0ABV2K8F4_SPOPS</name>
<comment type="caution">
    <text evidence="2">The sequence shown here is derived from an EMBL/GenBank/DDBJ whole genome shotgun (WGS) entry which is preliminary data.</text>
</comment>
<keyword evidence="1" id="KW-1133">Transmembrane helix</keyword>
<evidence type="ECO:0000313" key="3">
    <source>
        <dbReference type="Proteomes" id="UP001549104"/>
    </source>
</evidence>
<dbReference type="Proteomes" id="UP001549104">
    <property type="component" value="Unassembled WGS sequence"/>
</dbReference>
<gene>
    <name evidence="2" type="ORF">ABIC55_001387</name>
</gene>
<dbReference type="EMBL" id="JBEPME010000001">
    <property type="protein sequence ID" value="MET3656303.1"/>
    <property type="molecule type" value="Genomic_DNA"/>
</dbReference>